<feature type="transmembrane region" description="Helical" evidence="1">
    <location>
        <begin position="70"/>
        <end position="88"/>
    </location>
</feature>
<keyword evidence="1" id="KW-1133">Transmembrane helix</keyword>
<feature type="transmembrane region" description="Helical" evidence="1">
    <location>
        <begin position="12"/>
        <end position="36"/>
    </location>
</feature>
<dbReference type="OrthoDB" id="3264219at2759"/>
<dbReference type="EMBL" id="JAEVFJ010000024">
    <property type="protein sequence ID" value="KAH8094788.1"/>
    <property type="molecule type" value="Genomic_DNA"/>
</dbReference>
<keyword evidence="1" id="KW-0472">Membrane</keyword>
<accession>A0A8K0UJN2</accession>
<sequence length="242" mass="26237">MTQIFKDLRIYGYIAVLVLSAAVLGLASYLASIFLPNLHRDFTIFSIIVPSITILVFLTTVSWSQPRVDAFFLFVLGVLWLAMGAWSVDIIGNTQCDALGDQRTQTKSGSISAKSYCYEMKVIEAFSWMLFCLLAIFLIILISRTAAAQALGRPYAWSEPVVELPWFGQYPGWPEDEAGPYGGRYAYPAGPPMAGYAGSQPMQVAGGGYVIQQNPGHSVVIQPGSNGQAPTVRQIPGVVSSA</sequence>
<evidence type="ECO:0000256" key="1">
    <source>
        <dbReference type="SAM" id="Phobius"/>
    </source>
</evidence>
<feature type="transmembrane region" description="Helical" evidence="1">
    <location>
        <begin position="42"/>
        <end position="63"/>
    </location>
</feature>
<protein>
    <recommendedName>
        <fullName evidence="4">MARVEL domain-containing protein</fullName>
    </recommendedName>
</protein>
<proteinExistence type="predicted"/>
<name>A0A8K0UJN2_9AGAR</name>
<reference evidence="2" key="1">
    <citation type="journal article" date="2021" name="New Phytol.">
        <title>Evolutionary innovations through gain and loss of genes in the ectomycorrhizal Boletales.</title>
        <authorList>
            <person name="Wu G."/>
            <person name="Miyauchi S."/>
            <person name="Morin E."/>
            <person name="Kuo A."/>
            <person name="Drula E."/>
            <person name="Varga T."/>
            <person name="Kohler A."/>
            <person name="Feng B."/>
            <person name="Cao Y."/>
            <person name="Lipzen A."/>
            <person name="Daum C."/>
            <person name="Hundley H."/>
            <person name="Pangilinan J."/>
            <person name="Johnson J."/>
            <person name="Barry K."/>
            <person name="LaButti K."/>
            <person name="Ng V."/>
            <person name="Ahrendt S."/>
            <person name="Min B."/>
            <person name="Choi I.G."/>
            <person name="Park H."/>
            <person name="Plett J.M."/>
            <person name="Magnuson J."/>
            <person name="Spatafora J.W."/>
            <person name="Nagy L.G."/>
            <person name="Henrissat B."/>
            <person name="Grigoriev I.V."/>
            <person name="Yang Z.L."/>
            <person name="Xu J."/>
            <person name="Martin F.M."/>
        </authorList>
    </citation>
    <scope>NUCLEOTIDE SEQUENCE</scope>
    <source>
        <strain evidence="2">KKN 215</strain>
    </source>
</reference>
<gene>
    <name evidence="2" type="ORF">BXZ70DRAFT_975197</name>
</gene>
<feature type="transmembrane region" description="Helical" evidence="1">
    <location>
        <begin position="125"/>
        <end position="143"/>
    </location>
</feature>
<evidence type="ECO:0000313" key="3">
    <source>
        <dbReference type="Proteomes" id="UP000813824"/>
    </source>
</evidence>
<evidence type="ECO:0008006" key="4">
    <source>
        <dbReference type="Google" id="ProtNLM"/>
    </source>
</evidence>
<evidence type="ECO:0000313" key="2">
    <source>
        <dbReference type="EMBL" id="KAH8094788.1"/>
    </source>
</evidence>
<keyword evidence="3" id="KW-1185">Reference proteome</keyword>
<keyword evidence="1" id="KW-0812">Transmembrane</keyword>
<organism evidence="2 3">
    <name type="scientific">Cristinia sonorae</name>
    <dbReference type="NCBI Taxonomy" id="1940300"/>
    <lineage>
        <taxon>Eukaryota</taxon>
        <taxon>Fungi</taxon>
        <taxon>Dikarya</taxon>
        <taxon>Basidiomycota</taxon>
        <taxon>Agaricomycotina</taxon>
        <taxon>Agaricomycetes</taxon>
        <taxon>Agaricomycetidae</taxon>
        <taxon>Agaricales</taxon>
        <taxon>Pleurotineae</taxon>
        <taxon>Stephanosporaceae</taxon>
        <taxon>Cristinia</taxon>
    </lineage>
</organism>
<dbReference type="AlphaFoldDB" id="A0A8K0UJN2"/>
<dbReference type="Proteomes" id="UP000813824">
    <property type="component" value="Unassembled WGS sequence"/>
</dbReference>
<comment type="caution">
    <text evidence="2">The sequence shown here is derived from an EMBL/GenBank/DDBJ whole genome shotgun (WGS) entry which is preliminary data.</text>
</comment>